<reference evidence="2" key="1">
    <citation type="journal article" date="2023" name="Nat. Plants">
        <title>Single-cell RNA sequencing provides a high-resolution roadmap for understanding the multicellular compartmentation of specialized metabolism.</title>
        <authorList>
            <person name="Sun S."/>
            <person name="Shen X."/>
            <person name="Li Y."/>
            <person name="Li Y."/>
            <person name="Wang S."/>
            <person name="Li R."/>
            <person name="Zhang H."/>
            <person name="Shen G."/>
            <person name="Guo B."/>
            <person name="Wei J."/>
            <person name="Xu J."/>
            <person name="St-Pierre B."/>
            <person name="Chen S."/>
            <person name="Sun C."/>
        </authorList>
    </citation>
    <scope>NUCLEOTIDE SEQUENCE [LARGE SCALE GENOMIC DNA]</scope>
</reference>
<dbReference type="Proteomes" id="UP001060085">
    <property type="component" value="Linkage Group LG04"/>
</dbReference>
<proteinExistence type="predicted"/>
<accession>A0ACC0B623</accession>
<organism evidence="1 2">
    <name type="scientific">Catharanthus roseus</name>
    <name type="common">Madagascar periwinkle</name>
    <name type="synonym">Vinca rosea</name>
    <dbReference type="NCBI Taxonomy" id="4058"/>
    <lineage>
        <taxon>Eukaryota</taxon>
        <taxon>Viridiplantae</taxon>
        <taxon>Streptophyta</taxon>
        <taxon>Embryophyta</taxon>
        <taxon>Tracheophyta</taxon>
        <taxon>Spermatophyta</taxon>
        <taxon>Magnoliopsida</taxon>
        <taxon>eudicotyledons</taxon>
        <taxon>Gunneridae</taxon>
        <taxon>Pentapetalae</taxon>
        <taxon>asterids</taxon>
        <taxon>lamiids</taxon>
        <taxon>Gentianales</taxon>
        <taxon>Apocynaceae</taxon>
        <taxon>Rauvolfioideae</taxon>
        <taxon>Vinceae</taxon>
        <taxon>Catharanthinae</taxon>
        <taxon>Catharanthus</taxon>
    </lineage>
</organism>
<evidence type="ECO:0000313" key="1">
    <source>
        <dbReference type="EMBL" id="KAI5668102.1"/>
    </source>
</evidence>
<sequence>MVKTKNAQVGQSQNPKEGGTSREKGKGKWVPSGTGVLAARAPERFISVKEAARFEEWTRNRRKIAPGHRVDLNDMQALHEHRRMNFGYMAIEHVLATQSSSTKCLPYGCFITKILQHFVINLVGIGDHIGHGKIYTQQTFKRMGFEKNEDGTFIRGGQDDDDDDEEDDDDDDEEDDDEDQEGMNVEEEESDEETEFDAFDGRFEVLDGKVSNIQERLDALDQKMTDTQERVMRLEQGGGDRDD</sequence>
<keyword evidence="2" id="KW-1185">Reference proteome</keyword>
<name>A0ACC0B623_CATRO</name>
<gene>
    <name evidence="1" type="ORF">M9H77_17955</name>
</gene>
<dbReference type="EMBL" id="CM044704">
    <property type="protein sequence ID" value="KAI5668102.1"/>
    <property type="molecule type" value="Genomic_DNA"/>
</dbReference>
<evidence type="ECO:0000313" key="2">
    <source>
        <dbReference type="Proteomes" id="UP001060085"/>
    </source>
</evidence>
<protein>
    <submittedName>
        <fullName evidence="1">Uncharacterized protein</fullName>
    </submittedName>
</protein>
<comment type="caution">
    <text evidence="1">The sequence shown here is derived from an EMBL/GenBank/DDBJ whole genome shotgun (WGS) entry which is preliminary data.</text>
</comment>